<keyword evidence="1" id="KW-0472">Membrane</keyword>
<evidence type="ECO:0000256" key="1">
    <source>
        <dbReference type="SAM" id="Phobius"/>
    </source>
</evidence>
<feature type="transmembrane region" description="Helical" evidence="1">
    <location>
        <begin position="167"/>
        <end position="185"/>
    </location>
</feature>
<protein>
    <submittedName>
        <fullName evidence="3">Unannotated protein</fullName>
    </submittedName>
</protein>
<dbReference type="Pfam" id="PF01569">
    <property type="entry name" value="PAP2"/>
    <property type="match status" value="1"/>
</dbReference>
<feature type="transmembrane region" description="Helical" evidence="1">
    <location>
        <begin position="68"/>
        <end position="85"/>
    </location>
</feature>
<keyword evidence="1" id="KW-1133">Transmembrane helix</keyword>
<dbReference type="SMART" id="SM00014">
    <property type="entry name" value="acidPPc"/>
    <property type="match status" value="1"/>
</dbReference>
<name>A0A6J5Z2M4_9ZZZZ</name>
<sequence length="222" mass="24906">MSAVLDIRRAQMARAFRWATVLFAGFLLITQQVITNGPLIEIDKWLHELERPKFQGISGFLIRRLDDLGLRSVTATALLIAAFYIARRFKTWRPLNLAILSLISLNLVVGFFKFWLGRTKPKVGIDLLHFGGMSYPSGHASNALLTWGVLAYLIYRYAHVDRYRGRLASAGVATISLTVCIVSLIRDTHWFSDLLGGLFIGGALLVLVIAIDRYWPSNSQLS</sequence>
<feature type="domain" description="Phosphatidic acid phosphatase type 2/haloperoxidase" evidence="2">
    <location>
        <begin position="96"/>
        <end position="209"/>
    </location>
</feature>
<dbReference type="SUPFAM" id="SSF48317">
    <property type="entry name" value="Acid phosphatase/Vanadium-dependent haloperoxidase"/>
    <property type="match status" value="1"/>
</dbReference>
<feature type="transmembrane region" description="Helical" evidence="1">
    <location>
        <begin position="191"/>
        <end position="211"/>
    </location>
</feature>
<feature type="transmembrane region" description="Helical" evidence="1">
    <location>
        <begin position="97"/>
        <end position="116"/>
    </location>
</feature>
<proteinExistence type="predicted"/>
<reference evidence="3" key="1">
    <citation type="submission" date="2020-05" db="EMBL/GenBank/DDBJ databases">
        <authorList>
            <person name="Chiriac C."/>
            <person name="Salcher M."/>
            <person name="Ghai R."/>
            <person name="Kavagutti S V."/>
        </authorList>
    </citation>
    <scope>NUCLEOTIDE SEQUENCE</scope>
</reference>
<dbReference type="InterPro" id="IPR036938">
    <property type="entry name" value="PAP2/HPO_sf"/>
</dbReference>
<keyword evidence="1" id="KW-0812">Transmembrane</keyword>
<gene>
    <name evidence="3" type="ORF">UFOPK3574_00521</name>
</gene>
<evidence type="ECO:0000313" key="3">
    <source>
        <dbReference type="EMBL" id="CAB4335487.1"/>
    </source>
</evidence>
<dbReference type="AlphaFoldDB" id="A0A6J5Z2M4"/>
<dbReference type="InterPro" id="IPR000326">
    <property type="entry name" value="PAP2/HPO"/>
</dbReference>
<accession>A0A6J5Z2M4</accession>
<evidence type="ECO:0000259" key="2">
    <source>
        <dbReference type="SMART" id="SM00014"/>
    </source>
</evidence>
<dbReference type="EMBL" id="CAESAF010000040">
    <property type="protein sequence ID" value="CAB4335487.1"/>
    <property type="molecule type" value="Genomic_DNA"/>
</dbReference>
<feature type="transmembrane region" description="Helical" evidence="1">
    <location>
        <begin position="136"/>
        <end position="155"/>
    </location>
</feature>
<organism evidence="3">
    <name type="scientific">freshwater metagenome</name>
    <dbReference type="NCBI Taxonomy" id="449393"/>
    <lineage>
        <taxon>unclassified sequences</taxon>
        <taxon>metagenomes</taxon>
        <taxon>ecological metagenomes</taxon>
    </lineage>
</organism>
<dbReference type="Gene3D" id="1.20.144.10">
    <property type="entry name" value="Phosphatidic acid phosphatase type 2/haloperoxidase"/>
    <property type="match status" value="1"/>
</dbReference>